<feature type="region of interest" description="Disordered" evidence="7">
    <location>
        <begin position="15"/>
        <end position="36"/>
    </location>
</feature>
<dbReference type="PANTHER" id="PTHR13018">
    <property type="entry name" value="PROBABLE MEMBRANE PROTEIN DUF221-RELATED"/>
    <property type="match status" value="1"/>
</dbReference>
<feature type="transmembrane region" description="Helical" evidence="8">
    <location>
        <begin position="523"/>
        <end position="549"/>
    </location>
</feature>
<dbReference type="EMBL" id="ML220122">
    <property type="protein sequence ID" value="TGZ80810.1"/>
    <property type="molecule type" value="Genomic_DNA"/>
</dbReference>
<dbReference type="Pfam" id="PF02714">
    <property type="entry name" value="RSN1_7TM"/>
    <property type="match status" value="1"/>
</dbReference>
<evidence type="ECO:0000256" key="8">
    <source>
        <dbReference type="SAM" id="Phobius"/>
    </source>
</evidence>
<sequence length="893" mass="100019">MEALYHTLLKRQSGIADPNQDENVGSARQEDGDNKNSTVSGLVSTLTVNLIIFAVFFLVFIVLRRTDKRIYAPRTYVSTVEKWRRLKVRDEDGDGYADEVEGVTGFSGILGWISSVWKIPDETVLRTNGLDGYFFLRYLRKAQMMVFVGCCITYPILFPLNATGQAGQKGLDVLSYANISDGNKNRLYAHVFLSWIFYGFILFTVYRELIFYTTMRQAYMLSPMYANRISARTLLITTVPKHYLNETALRRIFDNVKRVWFAADAKELEKLVEERDKVVAKLEAAEVKLIKLADKARRKAGGAAAEPDAEIGDESGSVAAQWLDRSKRPTHRLKPIIGEKVDTIDWCRAKLAELNPKIEELQAAHRSGDAKRLSSVFIEFNSQSTAQVAYQTLMHNKPLHMAPRYIGVTPDEVVWSNMRLFWWERLTKFATTTAFIVALVIFWSIPVAVVGAISNIQFLTNKVKFLSFINDIPEVILGVVTGLLPAVMLAVLMALLPIVLRLMAKISGCPSLSAVELRVQNSYFLFQVVQVFLVTTFSSAASTVVPKIIDSPTSAPTLLAENVPKASNFYISFMILQGLSISSSSLLQIAGVILYRLLGAILDNTPRKQFNRWASLSGLGWGTVFPVYTNIAVIALTYSMIAPLVMAFATIGLGLLYFAYRYNFLFVYNVSIDTKGLVYPRALYQTLTGVYLGEICLIGLFGIKKAFGPMILQIIFLVFTILFHMTLSSAIAPLLTFLPKNLQVEEEQLLTLEHGDSQDSTGKPQSNAVAVDDDAPLTIEKPQSPNPSFLQRFLKPDTYESYAELRKRLPLQDAPDVTYAPETERDAYYHPAVKAGLDPIWVPRDEGGVSRQEVEHTGRVHPIEDVGAVVDEKGKVRREEFAHPPGWEEKPVF</sequence>
<feature type="domain" description="CSC1/OSCA1-like cytosolic" evidence="12">
    <location>
        <begin position="231"/>
        <end position="417"/>
    </location>
</feature>
<keyword evidence="6 8" id="KW-0472">Membrane</keyword>
<keyword evidence="4 8" id="KW-0812">Transmembrane</keyword>
<dbReference type="InterPro" id="IPR027815">
    <property type="entry name" value="CSC1/OSCA1-like_cyt"/>
</dbReference>
<feature type="transmembrane region" description="Helical" evidence="8">
    <location>
        <begin position="144"/>
        <end position="167"/>
    </location>
</feature>
<dbReference type="GO" id="GO:0005227">
    <property type="term" value="F:calcium-activated cation channel activity"/>
    <property type="evidence" value="ECO:0007669"/>
    <property type="project" value="InterPro"/>
</dbReference>
<feature type="domain" description="10TM putative phosphate transporter extracellular tail" evidence="10">
    <location>
        <begin position="793"/>
        <end position="878"/>
    </location>
</feature>
<evidence type="ECO:0000256" key="1">
    <source>
        <dbReference type="ARBA" id="ARBA00004141"/>
    </source>
</evidence>
<dbReference type="Pfam" id="PF13967">
    <property type="entry name" value="RSN1_TM"/>
    <property type="match status" value="1"/>
</dbReference>
<evidence type="ECO:0000259" key="12">
    <source>
        <dbReference type="Pfam" id="PF14703"/>
    </source>
</evidence>
<feature type="transmembrane region" description="Helical" evidence="8">
    <location>
        <begin position="682"/>
        <end position="702"/>
    </location>
</feature>
<dbReference type="InterPro" id="IPR022257">
    <property type="entry name" value="PHM7_ext"/>
</dbReference>
<dbReference type="AlphaFoldDB" id="A0A4S2MW16"/>
<dbReference type="InParanoid" id="A0A4S2MW16"/>
<dbReference type="PANTHER" id="PTHR13018:SF26">
    <property type="entry name" value="DOMAIN PROTEIN, PUTATIVE (AFU_ORTHOLOGUE AFUA_5G10920)-RELATED"/>
    <property type="match status" value="1"/>
</dbReference>
<keyword evidence="5 8" id="KW-1133">Transmembrane helix</keyword>
<keyword evidence="3" id="KW-0813">Transport</keyword>
<dbReference type="OrthoDB" id="1076608at2759"/>
<feature type="transmembrane region" description="Helical" evidence="8">
    <location>
        <begin position="42"/>
        <end position="63"/>
    </location>
</feature>
<dbReference type="Pfam" id="PF14703">
    <property type="entry name" value="PHM7_cyt"/>
    <property type="match status" value="1"/>
</dbReference>
<gene>
    <name evidence="13" type="ORF">EX30DRAFT_39607</name>
</gene>
<evidence type="ECO:0000313" key="13">
    <source>
        <dbReference type="EMBL" id="TGZ80810.1"/>
    </source>
</evidence>
<organism evidence="13 14">
    <name type="scientific">Ascodesmis nigricans</name>
    <dbReference type="NCBI Taxonomy" id="341454"/>
    <lineage>
        <taxon>Eukaryota</taxon>
        <taxon>Fungi</taxon>
        <taxon>Dikarya</taxon>
        <taxon>Ascomycota</taxon>
        <taxon>Pezizomycotina</taxon>
        <taxon>Pezizomycetes</taxon>
        <taxon>Pezizales</taxon>
        <taxon>Ascodesmidaceae</taxon>
        <taxon>Ascodesmis</taxon>
    </lineage>
</organism>
<feature type="transmembrane region" description="Helical" evidence="8">
    <location>
        <begin position="569"/>
        <end position="598"/>
    </location>
</feature>
<dbReference type="STRING" id="341454.A0A4S2MW16"/>
<feature type="transmembrane region" description="Helical" evidence="8">
    <location>
        <begin position="476"/>
        <end position="502"/>
    </location>
</feature>
<dbReference type="InterPro" id="IPR003864">
    <property type="entry name" value="CSC1/OSCA1-like_7TM"/>
</dbReference>
<feature type="transmembrane region" description="Helical" evidence="8">
    <location>
        <begin position="714"/>
        <end position="738"/>
    </location>
</feature>
<evidence type="ECO:0000259" key="9">
    <source>
        <dbReference type="Pfam" id="PF02714"/>
    </source>
</evidence>
<feature type="transmembrane region" description="Helical" evidence="8">
    <location>
        <begin position="619"/>
        <end position="641"/>
    </location>
</feature>
<evidence type="ECO:0000259" key="11">
    <source>
        <dbReference type="Pfam" id="PF13967"/>
    </source>
</evidence>
<feature type="transmembrane region" description="Helical" evidence="8">
    <location>
        <begin position="187"/>
        <end position="206"/>
    </location>
</feature>
<accession>A0A4S2MW16</accession>
<feature type="domain" description="CSC1/OSCA1-like N-terminal transmembrane" evidence="11">
    <location>
        <begin position="42"/>
        <end position="208"/>
    </location>
</feature>
<dbReference type="GO" id="GO:0005886">
    <property type="term" value="C:plasma membrane"/>
    <property type="evidence" value="ECO:0007669"/>
    <property type="project" value="TreeGrafter"/>
</dbReference>
<dbReference type="Pfam" id="PF12621">
    <property type="entry name" value="PHM7_ext"/>
    <property type="match status" value="1"/>
</dbReference>
<name>A0A4S2MW16_9PEZI</name>
<keyword evidence="14" id="KW-1185">Reference proteome</keyword>
<evidence type="ECO:0000256" key="3">
    <source>
        <dbReference type="ARBA" id="ARBA00022448"/>
    </source>
</evidence>
<proteinExistence type="inferred from homology"/>
<dbReference type="InterPro" id="IPR032880">
    <property type="entry name" value="CSC1/OSCA1-like_N"/>
</dbReference>
<feature type="transmembrane region" description="Helical" evidence="8">
    <location>
        <begin position="647"/>
        <end position="670"/>
    </location>
</feature>
<evidence type="ECO:0000259" key="10">
    <source>
        <dbReference type="Pfam" id="PF12621"/>
    </source>
</evidence>
<protein>
    <submittedName>
        <fullName evidence="13">DUF221-domain-containing protein</fullName>
    </submittedName>
</protein>
<evidence type="ECO:0000256" key="4">
    <source>
        <dbReference type="ARBA" id="ARBA00022692"/>
    </source>
</evidence>
<evidence type="ECO:0000256" key="2">
    <source>
        <dbReference type="ARBA" id="ARBA00007779"/>
    </source>
</evidence>
<feature type="transmembrane region" description="Helical" evidence="8">
    <location>
        <begin position="429"/>
        <end position="456"/>
    </location>
</feature>
<evidence type="ECO:0000256" key="5">
    <source>
        <dbReference type="ARBA" id="ARBA00022989"/>
    </source>
</evidence>
<evidence type="ECO:0000256" key="6">
    <source>
        <dbReference type="ARBA" id="ARBA00023136"/>
    </source>
</evidence>
<evidence type="ECO:0000256" key="7">
    <source>
        <dbReference type="SAM" id="MobiDB-lite"/>
    </source>
</evidence>
<comment type="similarity">
    <text evidence="2">Belongs to the CSC1 (TC 1.A.17) family.</text>
</comment>
<dbReference type="InterPro" id="IPR045122">
    <property type="entry name" value="Csc1-like"/>
</dbReference>
<evidence type="ECO:0000313" key="14">
    <source>
        <dbReference type="Proteomes" id="UP000298138"/>
    </source>
</evidence>
<comment type="subcellular location">
    <subcellularLocation>
        <location evidence="1">Membrane</location>
        <topology evidence="1">Multi-pass membrane protein</topology>
    </subcellularLocation>
</comment>
<dbReference type="Proteomes" id="UP000298138">
    <property type="component" value="Unassembled WGS sequence"/>
</dbReference>
<reference evidence="13 14" key="1">
    <citation type="submission" date="2019-04" db="EMBL/GenBank/DDBJ databases">
        <title>Comparative genomics and transcriptomics to analyze fruiting body development in filamentous ascomycetes.</title>
        <authorList>
            <consortium name="DOE Joint Genome Institute"/>
            <person name="Lutkenhaus R."/>
            <person name="Traeger S."/>
            <person name="Breuer J."/>
            <person name="Kuo A."/>
            <person name="Lipzen A."/>
            <person name="Pangilinan J."/>
            <person name="Dilworth D."/>
            <person name="Sandor L."/>
            <person name="Poggeler S."/>
            <person name="Barry K."/>
            <person name="Grigoriev I.V."/>
            <person name="Nowrousian M."/>
        </authorList>
    </citation>
    <scope>NUCLEOTIDE SEQUENCE [LARGE SCALE GENOMIC DNA]</scope>
    <source>
        <strain evidence="13 14">CBS 389.68</strain>
    </source>
</reference>
<dbReference type="FunCoup" id="A0A4S2MW16">
    <property type="interactions" value="139"/>
</dbReference>
<feature type="domain" description="CSC1/OSCA1-like 7TM region" evidence="9">
    <location>
        <begin position="431"/>
        <end position="701"/>
    </location>
</feature>